<organism evidence="8 9">
    <name type="scientific">Marinobacter litoralis</name>
    <dbReference type="NCBI Taxonomy" id="187981"/>
    <lineage>
        <taxon>Bacteria</taxon>
        <taxon>Pseudomonadati</taxon>
        <taxon>Pseudomonadota</taxon>
        <taxon>Gammaproteobacteria</taxon>
        <taxon>Pseudomonadales</taxon>
        <taxon>Marinobacteraceae</taxon>
        <taxon>Marinobacter</taxon>
    </lineage>
</organism>
<dbReference type="Gene3D" id="3.40.50.1390">
    <property type="entry name" value="Resolvase, N-terminal catalytic domain"/>
    <property type="match status" value="1"/>
</dbReference>
<dbReference type="SMART" id="SM00857">
    <property type="entry name" value="Resolvase"/>
    <property type="match status" value="1"/>
</dbReference>
<dbReference type="InterPro" id="IPR050639">
    <property type="entry name" value="SSR_resolvase"/>
</dbReference>
<evidence type="ECO:0000256" key="1">
    <source>
        <dbReference type="ARBA" id="ARBA00009913"/>
    </source>
</evidence>
<dbReference type="PANTHER" id="PTHR30461:SF26">
    <property type="entry name" value="RESOLVASE HOMOLOG YNEB"/>
    <property type="match status" value="1"/>
</dbReference>
<comment type="similarity">
    <text evidence="1">Belongs to the site-specific recombinase resolvase family.</text>
</comment>
<evidence type="ECO:0000256" key="4">
    <source>
        <dbReference type="ARBA" id="ARBA00023172"/>
    </source>
</evidence>
<dbReference type="Gene3D" id="1.10.10.60">
    <property type="entry name" value="Homeodomain-like"/>
    <property type="match status" value="1"/>
</dbReference>
<evidence type="ECO:0000259" key="7">
    <source>
        <dbReference type="PROSITE" id="PS51736"/>
    </source>
</evidence>
<reference evidence="8 9" key="1">
    <citation type="submission" date="2018-08" db="EMBL/GenBank/DDBJ databases">
        <title>Whole Genome Sequence of the Moderate Halophilic Marine Bacterium Marinobacter litoralis Sw-45.</title>
        <authorList>
            <person name="Musa H."/>
        </authorList>
    </citation>
    <scope>NUCLEOTIDE SEQUENCE [LARGE SCALE GENOMIC DNA]</scope>
    <source>
        <strain evidence="8 9">Sw-45</strain>
    </source>
</reference>
<protein>
    <submittedName>
        <fullName evidence="8">DNA-invertase hin</fullName>
    </submittedName>
</protein>
<comment type="caution">
    <text evidence="8">The sequence shown here is derived from an EMBL/GenBank/DDBJ whole genome shotgun (WGS) entry which is preliminary data.</text>
</comment>
<dbReference type="InterPro" id="IPR006119">
    <property type="entry name" value="Resolv_N"/>
</dbReference>
<dbReference type="InterPro" id="IPR036162">
    <property type="entry name" value="Resolvase-like_N_sf"/>
</dbReference>
<dbReference type="InterPro" id="IPR006118">
    <property type="entry name" value="Recombinase_CS"/>
</dbReference>
<accession>A0A3M2RJB8</accession>
<proteinExistence type="inferred from homology"/>
<dbReference type="InterPro" id="IPR009057">
    <property type="entry name" value="Homeodomain-like_sf"/>
</dbReference>
<dbReference type="SUPFAM" id="SSF46689">
    <property type="entry name" value="Homeodomain-like"/>
    <property type="match status" value="1"/>
</dbReference>
<feature type="domain" description="Resolvase/invertase-type recombinase catalytic" evidence="7">
    <location>
        <begin position="4"/>
        <end position="139"/>
    </location>
</feature>
<dbReference type="RefSeq" id="WP_114332947.1">
    <property type="nucleotide sequence ID" value="NZ_QMDL01000001.1"/>
</dbReference>
<dbReference type="Proteomes" id="UP000265903">
    <property type="component" value="Unassembled WGS sequence"/>
</dbReference>
<dbReference type="CDD" id="cd03768">
    <property type="entry name" value="SR_ResInv"/>
    <property type="match status" value="1"/>
</dbReference>
<feature type="active site" description="O-(5'-phospho-DNA)-serine intermediate" evidence="5 6">
    <location>
        <position position="12"/>
    </location>
</feature>
<dbReference type="InterPro" id="IPR006120">
    <property type="entry name" value="Resolvase_HTH_dom"/>
</dbReference>
<gene>
    <name evidence="8" type="primary">hin</name>
    <name evidence="8" type="ORF">DOQ08_00084</name>
</gene>
<keyword evidence="3" id="KW-0238">DNA-binding</keyword>
<dbReference type="PANTHER" id="PTHR30461">
    <property type="entry name" value="DNA-INVERTASE FROM LAMBDOID PROPHAGE"/>
    <property type="match status" value="1"/>
</dbReference>
<dbReference type="OrthoDB" id="9786476at2"/>
<dbReference type="GO" id="GO:0003677">
    <property type="term" value="F:DNA binding"/>
    <property type="evidence" value="ECO:0007669"/>
    <property type="project" value="UniProtKB-KW"/>
</dbReference>
<dbReference type="Pfam" id="PF00239">
    <property type="entry name" value="Resolvase"/>
    <property type="match status" value="1"/>
</dbReference>
<evidence type="ECO:0000256" key="2">
    <source>
        <dbReference type="ARBA" id="ARBA00022908"/>
    </source>
</evidence>
<dbReference type="AlphaFoldDB" id="A0A3M2RJB8"/>
<evidence type="ECO:0000313" key="8">
    <source>
        <dbReference type="EMBL" id="RMJ05417.1"/>
    </source>
</evidence>
<dbReference type="EMBL" id="QMDL01000001">
    <property type="protein sequence ID" value="RMJ05417.1"/>
    <property type="molecule type" value="Genomic_DNA"/>
</dbReference>
<evidence type="ECO:0000256" key="3">
    <source>
        <dbReference type="ARBA" id="ARBA00023125"/>
    </source>
</evidence>
<keyword evidence="9" id="KW-1185">Reference proteome</keyword>
<dbReference type="PROSITE" id="PS51736">
    <property type="entry name" value="RECOMBINASES_3"/>
    <property type="match status" value="1"/>
</dbReference>
<dbReference type="GO" id="GO:0000150">
    <property type="term" value="F:DNA strand exchange activity"/>
    <property type="evidence" value="ECO:0007669"/>
    <property type="project" value="InterPro"/>
</dbReference>
<evidence type="ECO:0000256" key="5">
    <source>
        <dbReference type="PIRSR" id="PIRSR606118-50"/>
    </source>
</evidence>
<evidence type="ECO:0000313" key="9">
    <source>
        <dbReference type="Proteomes" id="UP000265903"/>
    </source>
</evidence>
<dbReference type="CDD" id="cd00569">
    <property type="entry name" value="HTH_Hin_like"/>
    <property type="match status" value="1"/>
</dbReference>
<evidence type="ECO:0000256" key="6">
    <source>
        <dbReference type="PROSITE-ProRule" id="PRU10137"/>
    </source>
</evidence>
<dbReference type="SUPFAM" id="SSF53041">
    <property type="entry name" value="Resolvase-like"/>
    <property type="match status" value="1"/>
</dbReference>
<dbReference type="Pfam" id="PF02796">
    <property type="entry name" value="HTH_7"/>
    <property type="match status" value="1"/>
</dbReference>
<keyword evidence="4" id="KW-0233">DNA recombination</keyword>
<name>A0A3M2RJB8_9GAMM</name>
<dbReference type="GO" id="GO:0015074">
    <property type="term" value="P:DNA integration"/>
    <property type="evidence" value="ECO:0007669"/>
    <property type="project" value="UniProtKB-KW"/>
</dbReference>
<keyword evidence="2" id="KW-0229">DNA integration</keyword>
<dbReference type="PROSITE" id="PS00397">
    <property type="entry name" value="RECOMBINASES_1"/>
    <property type="match status" value="1"/>
</dbReference>
<sequence>MKGHHVAYIRVSSVDQNTDRQLVDVGIEFDETFTDRVSGKNRNRPALQECLRHVRKGDWLHVHSIDRLARNMVDLLDIVEEVTRRGVTLQFHKEKLTFTGEETPFQRLQLQMMGAFAEFERAMINERQREGIEAAKRKGKQIGAKPKLSPGQVEEIRALIAEGVSKKRLAEKYGVSRQTIYASLDR</sequence>